<dbReference type="Pfam" id="PF03732">
    <property type="entry name" value="Retrotrans_gag"/>
    <property type="match status" value="1"/>
</dbReference>
<accession>A0AAE1VZS2</accession>
<dbReference type="InterPro" id="IPR005162">
    <property type="entry name" value="Retrotrans_gag_dom"/>
</dbReference>
<proteinExistence type="predicted"/>
<reference evidence="2" key="2">
    <citation type="journal article" date="2024" name="Plant">
        <title>Genomic evolution and insights into agronomic trait innovations of Sesamum species.</title>
        <authorList>
            <person name="Miao H."/>
            <person name="Wang L."/>
            <person name="Qu L."/>
            <person name="Liu H."/>
            <person name="Sun Y."/>
            <person name="Le M."/>
            <person name="Wang Q."/>
            <person name="Wei S."/>
            <person name="Zheng Y."/>
            <person name="Lin W."/>
            <person name="Duan Y."/>
            <person name="Cao H."/>
            <person name="Xiong S."/>
            <person name="Wang X."/>
            <person name="Wei L."/>
            <person name="Li C."/>
            <person name="Ma Q."/>
            <person name="Ju M."/>
            <person name="Zhao R."/>
            <person name="Li G."/>
            <person name="Mu C."/>
            <person name="Tian Q."/>
            <person name="Mei H."/>
            <person name="Zhang T."/>
            <person name="Gao T."/>
            <person name="Zhang H."/>
        </authorList>
    </citation>
    <scope>NUCLEOTIDE SEQUENCE</scope>
    <source>
        <strain evidence="2">K16</strain>
    </source>
</reference>
<feature type="domain" description="Retrotransposon gag" evidence="1">
    <location>
        <begin position="50"/>
        <end position="146"/>
    </location>
</feature>
<keyword evidence="3" id="KW-1185">Reference proteome</keyword>
<dbReference type="AlphaFoldDB" id="A0AAE1VZS2"/>
<dbReference type="EMBL" id="JACGWL010000872">
    <property type="protein sequence ID" value="KAK4381475.1"/>
    <property type="molecule type" value="Genomic_DNA"/>
</dbReference>
<gene>
    <name evidence="2" type="ORF">Sango_2964300</name>
</gene>
<evidence type="ECO:0000313" key="2">
    <source>
        <dbReference type="EMBL" id="KAK4381475.1"/>
    </source>
</evidence>
<protein>
    <recommendedName>
        <fullName evidence="1">Retrotransposon gag domain-containing protein</fullName>
    </recommendedName>
</protein>
<evidence type="ECO:0000313" key="3">
    <source>
        <dbReference type="Proteomes" id="UP001289374"/>
    </source>
</evidence>
<dbReference type="Proteomes" id="UP001289374">
    <property type="component" value="Unassembled WGS sequence"/>
</dbReference>
<sequence length="170" mass="19669">MAVLLRRKFVCRILNPLAVSGAPKNLRTSCGTWKRIFQAARVPDTEKVSITSMYLTGDAKLWWRSRLSDDASANRERIETWEVLKKELKDQFLPCNTSWLARESLRNLKHTGTVREFVKEFSSLMLDVRDMSEEDKLFNFMAGLKPWAQTELRRQGVKDLPTHCCGRSFG</sequence>
<name>A0AAE1VZS2_9LAMI</name>
<reference evidence="2" key="1">
    <citation type="submission" date="2020-06" db="EMBL/GenBank/DDBJ databases">
        <authorList>
            <person name="Li T."/>
            <person name="Hu X."/>
            <person name="Zhang T."/>
            <person name="Song X."/>
            <person name="Zhang H."/>
            <person name="Dai N."/>
            <person name="Sheng W."/>
            <person name="Hou X."/>
            <person name="Wei L."/>
        </authorList>
    </citation>
    <scope>NUCLEOTIDE SEQUENCE</scope>
    <source>
        <strain evidence="2">K16</strain>
        <tissue evidence="2">Leaf</tissue>
    </source>
</reference>
<evidence type="ECO:0000259" key="1">
    <source>
        <dbReference type="Pfam" id="PF03732"/>
    </source>
</evidence>
<organism evidence="2 3">
    <name type="scientific">Sesamum angolense</name>
    <dbReference type="NCBI Taxonomy" id="2727404"/>
    <lineage>
        <taxon>Eukaryota</taxon>
        <taxon>Viridiplantae</taxon>
        <taxon>Streptophyta</taxon>
        <taxon>Embryophyta</taxon>
        <taxon>Tracheophyta</taxon>
        <taxon>Spermatophyta</taxon>
        <taxon>Magnoliopsida</taxon>
        <taxon>eudicotyledons</taxon>
        <taxon>Gunneridae</taxon>
        <taxon>Pentapetalae</taxon>
        <taxon>asterids</taxon>
        <taxon>lamiids</taxon>
        <taxon>Lamiales</taxon>
        <taxon>Pedaliaceae</taxon>
        <taxon>Sesamum</taxon>
    </lineage>
</organism>
<comment type="caution">
    <text evidence="2">The sequence shown here is derived from an EMBL/GenBank/DDBJ whole genome shotgun (WGS) entry which is preliminary data.</text>
</comment>